<dbReference type="Proteomes" id="UP000272703">
    <property type="component" value="Unassembled WGS sequence"/>
</dbReference>
<proteinExistence type="predicted"/>
<dbReference type="AlphaFoldDB" id="A0A3M5ZRH6"/>
<dbReference type="Proteomes" id="UP000270795">
    <property type="component" value="Unassembled WGS sequence"/>
</dbReference>
<evidence type="ECO:0000313" key="1">
    <source>
        <dbReference type="EMBL" id="RMV09623.1"/>
    </source>
</evidence>
<organism evidence="1 4">
    <name type="scientific">Pseudomonas savastanoi</name>
    <name type="common">Pseudomonas syringae pv. savastanoi</name>
    <dbReference type="NCBI Taxonomy" id="29438"/>
    <lineage>
        <taxon>Bacteria</taxon>
        <taxon>Pseudomonadati</taxon>
        <taxon>Pseudomonadota</taxon>
        <taxon>Gammaproteobacteria</taxon>
        <taxon>Pseudomonadales</taxon>
        <taxon>Pseudomonadaceae</taxon>
        <taxon>Pseudomonas</taxon>
    </lineage>
</organism>
<evidence type="ECO:0000313" key="2">
    <source>
        <dbReference type="EMBL" id="RMV13075.1"/>
    </source>
</evidence>
<dbReference type="EMBL" id="RBUN01000437">
    <property type="protein sequence ID" value="RMV13075.1"/>
    <property type="molecule type" value="Genomic_DNA"/>
</dbReference>
<evidence type="ECO:0000313" key="4">
    <source>
        <dbReference type="Proteomes" id="UP000270795"/>
    </source>
</evidence>
<protein>
    <submittedName>
        <fullName evidence="1">Uncharacterized protein</fullName>
    </submittedName>
</protein>
<comment type="caution">
    <text evidence="1">The sequence shown here is derived from an EMBL/GenBank/DDBJ whole genome shotgun (WGS) entry which is preliminary data.</text>
</comment>
<dbReference type="Proteomes" id="UP000272241">
    <property type="component" value="Unassembled WGS sequence"/>
</dbReference>
<dbReference type="EMBL" id="RBUM01000458">
    <property type="protein sequence ID" value="RMV09623.1"/>
    <property type="molecule type" value="Genomic_DNA"/>
</dbReference>
<dbReference type="EMBL" id="RBUO01000326">
    <property type="protein sequence ID" value="RMV13948.1"/>
    <property type="molecule type" value="Genomic_DNA"/>
</dbReference>
<accession>A0A3M5ZRH6</accession>
<gene>
    <name evidence="3" type="ORF">ALP15_102638</name>
    <name evidence="2" type="ORF">ALP16_102696</name>
    <name evidence="1" type="ORF">ALP17_110633</name>
</gene>
<name>A0A3M5ZRH6_PSESS</name>
<evidence type="ECO:0000313" key="3">
    <source>
        <dbReference type="EMBL" id="RMV13948.1"/>
    </source>
</evidence>
<reference evidence="4 5" key="1">
    <citation type="submission" date="2018-08" db="EMBL/GenBank/DDBJ databases">
        <title>Recombination of ecologically and evolutionarily significant loci maintains genetic cohesion in the Pseudomonas syringae species complex.</title>
        <authorList>
            <person name="Dillon M."/>
            <person name="Thakur S."/>
            <person name="Almeida R.N.D."/>
            <person name="Weir B.S."/>
            <person name="Guttman D.S."/>
        </authorList>
    </citation>
    <scope>NUCLEOTIDE SEQUENCE [LARGE SCALE GENOMIC DNA]</scope>
    <source>
        <strain evidence="3 5">ICMP 11895</strain>
        <strain evidence="2 6">ICMP 11897</strain>
        <strain evidence="1 4">ICMP 11899</strain>
    </source>
</reference>
<evidence type="ECO:0000313" key="5">
    <source>
        <dbReference type="Proteomes" id="UP000272241"/>
    </source>
</evidence>
<sequence>MRATAAKTAGISFIGYSFMIDLFQWIRHTLNGSAVLLNSDYPRLLNSRLIIPVRNVFYGGLFPLARK</sequence>
<evidence type="ECO:0000313" key="6">
    <source>
        <dbReference type="Proteomes" id="UP000272703"/>
    </source>
</evidence>